<comment type="catalytic activity">
    <reaction evidence="2">
        <text>5-methylaminomethyl-2-thiouridine(34) in tRNA + (2E)-geranyl diphosphate = 5-methylaminomethyl-S-(2E)-geranyl-thiouridine(34) in tRNA + diphosphate</text>
        <dbReference type="Rhea" id="RHEA:14085"/>
        <dbReference type="Rhea" id="RHEA-COMP:10195"/>
        <dbReference type="Rhea" id="RHEA-COMP:14654"/>
        <dbReference type="ChEBI" id="CHEBI:33019"/>
        <dbReference type="ChEBI" id="CHEBI:58057"/>
        <dbReference type="ChEBI" id="CHEBI:74455"/>
        <dbReference type="ChEBI" id="CHEBI:140632"/>
    </reaction>
</comment>
<dbReference type="InterPro" id="IPR036873">
    <property type="entry name" value="Rhodanese-like_dom_sf"/>
</dbReference>
<reference evidence="5 6" key="1">
    <citation type="journal article" date="2022" name="Mar. Drugs">
        <title>Bioassay-Guided Fractionation Leads to the Detection of Cholic Acid Generated by the Rare Thalassomonas sp.</title>
        <authorList>
            <person name="Pheiffer F."/>
            <person name="Schneider Y.K."/>
            <person name="Hansen E.H."/>
            <person name="Andersen J.H."/>
            <person name="Isaksson J."/>
            <person name="Busche T."/>
            <person name="R C."/>
            <person name="Kalinowski J."/>
            <person name="Zyl L.V."/>
            <person name="Trindade M."/>
        </authorList>
    </citation>
    <scope>NUCLEOTIDE SEQUENCE [LARGE SCALE GENOMIC DNA]</scope>
    <source>
        <strain evidence="5 6">A5K-61T</strain>
    </source>
</reference>
<keyword evidence="6" id="KW-1185">Reference proteome</keyword>
<dbReference type="HAMAP" id="MF_01622">
    <property type="entry name" value="tRNA_sel_U_synth"/>
    <property type="match status" value="1"/>
</dbReference>
<dbReference type="EMBL" id="CP059693">
    <property type="protein sequence ID" value="WDE14460.1"/>
    <property type="molecule type" value="Genomic_DNA"/>
</dbReference>
<evidence type="ECO:0000256" key="1">
    <source>
        <dbReference type="ARBA" id="ARBA00023266"/>
    </source>
</evidence>
<name>A0ABY7VLQ6_9GAMM</name>
<keyword evidence="1 2" id="KW-0711">Selenium</keyword>
<comment type="similarity">
    <text evidence="2">Belongs to the SelU family.</text>
</comment>
<dbReference type="SUPFAM" id="SSF52821">
    <property type="entry name" value="Rhodanese/Cell cycle control phosphatase"/>
    <property type="match status" value="1"/>
</dbReference>
<comment type="catalytic activity">
    <reaction evidence="2">
        <text>5-methylaminomethyl-2-thiouridine(34) in tRNA + selenophosphate + (2E)-geranyl diphosphate + H2O + H(+) = 5-methylaminomethyl-2-selenouridine(34) in tRNA + (2E)-thiogeraniol + phosphate + diphosphate</text>
        <dbReference type="Rhea" id="RHEA:42716"/>
        <dbReference type="Rhea" id="RHEA-COMP:10195"/>
        <dbReference type="Rhea" id="RHEA-COMP:10196"/>
        <dbReference type="ChEBI" id="CHEBI:15377"/>
        <dbReference type="ChEBI" id="CHEBI:15378"/>
        <dbReference type="ChEBI" id="CHEBI:16144"/>
        <dbReference type="ChEBI" id="CHEBI:33019"/>
        <dbReference type="ChEBI" id="CHEBI:43474"/>
        <dbReference type="ChEBI" id="CHEBI:58057"/>
        <dbReference type="ChEBI" id="CHEBI:74455"/>
        <dbReference type="ChEBI" id="CHEBI:82743"/>
        <dbReference type="ChEBI" id="CHEBI:143703"/>
        <dbReference type="EC" id="2.9.1.3"/>
    </reaction>
</comment>
<dbReference type="NCBIfam" id="TIGR03167">
    <property type="entry name" value="tRNA_sel_U_synt"/>
    <property type="match status" value="1"/>
</dbReference>
<dbReference type="InterPro" id="IPR001763">
    <property type="entry name" value="Rhodanese-like_dom"/>
</dbReference>
<feature type="compositionally biased region" description="Polar residues" evidence="3">
    <location>
        <begin position="8"/>
        <end position="17"/>
    </location>
</feature>
<dbReference type="NCBIfam" id="NF008751">
    <property type="entry name" value="PRK11784.1-3"/>
    <property type="match status" value="1"/>
</dbReference>
<proteinExistence type="inferred from homology"/>
<evidence type="ECO:0000259" key="4">
    <source>
        <dbReference type="PROSITE" id="PS50206"/>
    </source>
</evidence>
<dbReference type="Gene3D" id="3.40.250.10">
    <property type="entry name" value="Rhodanese-like domain"/>
    <property type="match status" value="1"/>
</dbReference>
<feature type="active site" description="S-selanylcysteine intermediate" evidence="2">
    <location>
        <position position="110"/>
    </location>
</feature>
<protein>
    <recommendedName>
        <fullName evidence="2">tRNA 2-selenouridine synthase</fullName>
        <ecNumber evidence="2">2.9.1.3</ecNumber>
    </recommendedName>
</protein>
<keyword evidence="2" id="KW-0808">Transferase</keyword>
<dbReference type="CDD" id="cd01520">
    <property type="entry name" value="RHOD_YbbB"/>
    <property type="match status" value="1"/>
</dbReference>
<accession>A0ABY7VLQ6</accession>
<organism evidence="5 6">
    <name type="scientific">Thalassomonas haliotis</name>
    <dbReference type="NCBI Taxonomy" id="485448"/>
    <lineage>
        <taxon>Bacteria</taxon>
        <taxon>Pseudomonadati</taxon>
        <taxon>Pseudomonadota</taxon>
        <taxon>Gammaproteobacteria</taxon>
        <taxon>Alteromonadales</taxon>
        <taxon>Colwelliaceae</taxon>
        <taxon>Thalassomonas</taxon>
    </lineage>
</organism>
<dbReference type="InterPro" id="IPR058840">
    <property type="entry name" value="AAA_SelU"/>
</dbReference>
<dbReference type="InterPro" id="IPR017582">
    <property type="entry name" value="SelU"/>
</dbReference>
<sequence>MALEVTADINNTGQSARPDSDDYHKILASGLPLLDLRAPVEFARGAFEQAVNIPLMTDDERAAVGTCYKAQGQQAAIELGHRLVSGKTRADREQAWQQFILEHPNGYLYCFRGGLRSRTVQAFLKEAGVHYPLIKGGYKALRQYLLDQVAELSRHPLMILGGKTGCNKTEFITRRKDSLNLEGAAGHRGSSFGGFAWPQSTQVTFENKLAQQYIRRNFAQGQRILLEDEGRVIGSVHVPQALREKMRLSPVVVVEESFDYRLEQLFNEYIVKMLQDFIALKGEEPGRAAFSEYFFQGVFKVRKRLGMQRYQALHGLLEKASSGLQRGDLSGYYDVLRDLMVQYYDPMYDYQLSLKSDRIVFRGNRGQCRTYLDAL</sequence>
<comment type="catalytic activity">
    <reaction evidence="2">
        <text>5-methylaminomethyl-S-(2E)-geranyl-thiouridine(34) in tRNA + selenophosphate + H(+) = 5-methylaminomethyl-2-(Se-phospho)selenouridine(34) in tRNA + (2E)-thiogeraniol</text>
        <dbReference type="Rhea" id="RHEA:60172"/>
        <dbReference type="Rhea" id="RHEA-COMP:14654"/>
        <dbReference type="Rhea" id="RHEA-COMP:15523"/>
        <dbReference type="ChEBI" id="CHEBI:15378"/>
        <dbReference type="ChEBI" id="CHEBI:16144"/>
        <dbReference type="ChEBI" id="CHEBI:140632"/>
        <dbReference type="ChEBI" id="CHEBI:143702"/>
        <dbReference type="ChEBI" id="CHEBI:143703"/>
    </reaction>
</comment>
<evidence type="ECO:0000313" key="6">
    <source>
        <dbReference type="Proteomes" id="UP001215231"/>
    </source>
</evidence>
<evidence type="ECO:0000256" key="3">
    <source>
        <dbReference type="SAM" id="MobiDB-lite"/>
    </source>
</evidence>
<comment type="catalytic activity">
    <reaction evidence="2">
        <text>5-methylaminomethyl-2-(Se-phospho)selenouridine(34) in tRNA + H2O = 5-methylaminomethyl-2-selenouridine(34) in tRNA + phosphate</text>
        <dbReference type="Rhea" id="RHEA:60176"/>
        <dbReference type="Rhea" id="RHEA-COMP:10196"/>
        <dbReference type="Rhea" id="RHEA-COMP:15523"/>
        <dbReference type="ChEBI" id="CHEBI:15377"/>
        <dbReference type="ChEBI" id="CHEBI:43474"/>
        <dbReference type="ChEBI" id="CHEBI:82743"/>
        <dbReference type="ChEBI" id="CHEBI:143702"/>
    </reaction>
</comment>
<evidence type="ECO:0000256" key="2">
    <source>
        <dbReference type="HAMAP-Rule" id="MF_01622"/>
    </source>
</evidence>
<comment type="function">
    <text evidence="2">Involved in the post-transcriptional modification of the uridine at the wobble position (U34) of tRNA(Lys), tRNA(Glu) and tRNA(Gln). Catalyzes the conversion of 2-thiouridine (S2U-RNA) to 2-selenouridine (Se2U-RNA). Acts in a two-step process involving geranylation of 2-thiouridine (S2U) to S-geranyl-2-thiouridine (geS2U) and subsequent selenation of the latter derivative to 2-selenouridine (Se2U) in the tRNA chain.</text>
</comment>
<gene>
    <name evidence="5" type="primary">mnmH</name>
    <name evidence="2" type="synonym">selU</name>
    <name evidence="5" type="ORF">H3N35_08105</name>
</gene>
<feature type="region of interest" description="Disordered" evidence="3">
    <location>
        <begin position="1"/>
        <end position="20"/>
    </location>
</feature>
<dbReference type="PANTHER" id="PTHR30401">
    <property type="entry name" value="TRNA 2-SELENOURIDINE SYNTHASE"/>
    <property type="match status" value="1"/>
</dbReference>
<dbReference type="PROSITE" id="PS50206">
    <property type="entry name" value="RHODANESE_3"/>
    <property type="match status" value="1"/>
</dbReference>
<dbReference type="Proteomes" id="UP001215231">
    <property type="component" value="Chromosome"/>
</dbReference>
<comment type="subunit">
    <text evidence="2">Monomer.</text>
</comment>
<dbReference type="PANTHER" id="PTHR30401:SF0">
    <property type="entry name" value="TRNA 2-SELENOURIDINE SYNTHASE"/>
    <property type="match status" value="1"/>
</dbReference>
<feature type="domain" description="Rhodanese" evidence="4">
    <location>
        <begin position="27"/>
        <end position="150"/>
    </location>
</feature>
<dbReference type="Pfam" id="PF26341">
    <property type="entry name" value="AAA_SelU"/>
    <property type="match status" value="1"/>
</dbReference>
<evidence type="ECO:0000313" key="5">
    <source>
        <dbReference type="EMBL" id="WDE14460.1"/>
    </source>
</evidence>
<dbReference type="EC" id="2.9.1.3" evidence="2"/>
<dbReference type="SMART" id="SM00450">
    <property type="entry name" value="RHOD"/>
    <property type="match status" value="1"/>
</dbReference>